<evidence type="ECO:0000313" key="2">
    <source>
        <dbReference type="EMBL" id="CAL5977064.1"/>
    </source>
</evidence>
<evidence type="ECO:0000313" key="1">
    <source>
        <dbReference type="EMBL" id="CAI9962400.1"/>
    </source>
</evidence>
<proteinExistence type="predicted"/>
<name>A0AA86QPV4_9EUKA</name>
<organism evidence="1">
    <name type="scientific">Hexamita inflata</name>
    <dbReference type="NCBI Taxonomy" id="28002"/>
    <lineage>
        <taxon>Eukaryota</taxon>
        <taxon>Metamonada</taxon>
        <taxon>Diplomonadida</taxon>
        <taxon>Hexamitidae</taxon>
        <taxon>Hexamitinae</taxon>
        <taxon>Hexamita</taxon>
    </lineage>
</organism>
<accession>A0AA86QPV4</accession>
<comment type="caution">
    <text evidence="1">The sequence shown here is derived from an EMBL/GenBank/DDBJ whole genome shotgun (WGS) entry which is preliminary data.</text>
</comment>
<protein>
    <submittedName>
        <fullName evidence="1">CH domain superfamily</fullName>
    </submittedName>
    <submittedName>
        <fullName evidence="2">CH_domain superfamily</fullName>
    </submittedName>
</protein>
<dbReference type="SUPFAM" id="SSF47576">
    <property type="entry name" value="Calponin-homology domain, CH-domain"/>
    <property type="match status" value="1"/>
</dbReference>
<evidence type="ECO:0000313" key="3">
    <source>
        <dbReference type="Proteomes" id="UP001642409"/>
    </source>
</evidence>
<dbReference type="EMBL" id="CAXDID020000007">
    <property type="protein sequence ID" value="CAL5977064.1"/>
    <property type="molecule type" value="Genomic_DNA"/>
</dbReference>
<gene>
    <name evidence="2" type="ORF">HINF_LOCUS4129</name>
    <name evidence="1" type="ORF">HINF_LOCUS50045</name>
</gene>
<reference evidence="1" key="1">
    <citation type="submission" date="2023-06" db="EMBL/GenBank/DDBJ databases">
        <authorList>
            <person name="Kurt Z."/>
        </authorList>
    </citation>
    <scope>NUCLEOTIDE SEQUENCE</scope>
</reference>
<dbReference type="Proteomes" id="UP001642409">
    <property type="component" value="Unassembled WGS sequence"/>
</dbReference>
<keyword evidence="3" id="KW-1185">Reference proteome</keyword>
<sequence length="499" mass="58572">MLQNLFQPIFLEPISNFPKLQDLSEVAYKRCQNNIIFKQQEQLAASNNDEEPSSASEPLLTVSLLSTPDPSKYAVMLAWAELQTKQPNLLHPDKQFVYHGPVKQHQQKLAQFYDKLDPDYLISQLKSGLLFCELLKAHNYNITSSKANNNQSALNNFRSCLSILQNIKPNDFKPESLALGENLFDLLEFFHTLFSKQKPINTNITTTTKTQPDLSLNQDLITFLNEIKANLDEFLHQNCKTLNLQLKILQMEPEFDQQLISDRWRNGFFFKNFFNLILKEPVKQKQTAQKTLLKFKNELVILFERASVAFKYKLPDAEQIMRGNLQQIYFAITIFMGVYCQQQLKTKEFMEMFRVQDINLQYEQELKQMTDIELITKPTLQRFENEYLHALQKIIRIIALNKQIDVKFNSKNNTMSIDEIKAAFAHVNIKGFDDKFNLKQQIEFISQLINQFKLHFKIDMQFRNYDDFTVQNAVHKQIIQPKQTISCEQNWDELLQQLL</sequence>
<dbReference type="AlphaFoldDB" id="A0AA86QPV4"/>
<dbReference type="InterPro" id="IPR036872">
    <property type="entry name" value="CH_dom_sf"/>
</dbReference>
<dbReference type="EMBL" id="CATOUU010000952">
    <property type="protein sequence ID" value="CAI9962400.1"/>
    <property type="molecule type" value="Genomic_DNA"/>
</dbReference>
<reference evidence="2 3" key="2">
    <citation type="submission" date="2024-07" db="EMBL/GenBank/DDBJ databases">
        <authorList>
            <person name="Akdeniz Z."/>
        </authorList>
    </citation>
    <scope>NUCLEOTIDE SEQUENCE [LARGE SCALE GENOMIC DNA]</scope>
</reference>